<dbReference type="PRINTS" id="PR00414">
    <property type="entry name" value="PPTHIESTRASE"/>
</dbReference>
<feature type="signal peptide" evidence="9">
    <location>
        <begin position="1"/>
        <end position="20"/>
    </location>
</feature>
<evidence type="ECO:0000256" key="2">
    <source>
        <dbReference type="ARBA" id="ARBA00012423"/>
    </source>
</evidence>
<dbReference type="Proteomes" id="UP000324767">
    <property type="component" value="Unassembled WGS sequence"/>
</dbReference>
<keyword evidence="4 9" id="KW-0732">Signal</keyword>
<keyword evidence="5 10" id="KW-0378">Hydrolase</keyword>
<dbReference type="PANTHER" id="PTHR11247">
    <property type="entry name" value="PALMITOYL-PROTEIN THIOESTERASE/DOLICHYLDIPHOSPHATASE 1"/>
    <property type="match status" value="1"/>
</dbReference>
<dbReference type="Gene3D" id="3.40.50.1820">
    <property type="entry name" value="alpha/beta hydrolase"/>
    <property type="match status" value="1"/>
</dbReference>
<evidence type="ECO:0000256" key="9">
    <source>
        <dbReference type="SAM" id="SignalP"/>
    </source>
</evidence>
<dbReference type="EMBL" id="VXIT01000020">
    <property type="protein sequence ID" value="KAA6407039.1"/>
    <property type="molecule type" value="Genomic_DNA"/>
</dbReference>
<evidence type="ECO:0000256" key="6">
    <source>
        <dbReference type="ARBA" id="ARBA00023157"/>
    </source>
</evidence>
<keyword evidence="6" id="KW-1015">Disulfide bond</keyword>
<dbReference type="SUPFAM" id="SSF53474">
    <property type="entry name" value="alpha/beta-Hydrolases"/>
    <property type="match status" value="1"/>
</dbReference>
<name>A0A1W5D9C5_9LECA</name>
<organism evidence="11 12">
    <name type="scientific">Lasallia pustulata</name>
    <dbReference type="NCBI Taxonomy" id="136370"/>
    <lineage>
        <taxon>Eukaryota</taxon>
        <taxon>Fungi</taxon>
        <taxon>Dikarya</taxon>
        <taxon>Ascomycota</taxon>
        <taxon>Pezizomycotina</taxon>
        <taxon>Lecanoromycetes</taxon>
        <taxon>OSLEUM clade</taxon>
        <taxon>Umbilicariomycetidae</taxon>
        <taxon>Umbilicariales</taxon>
        <taxon>Umbilicariaceae</taxon>
        <taxon>Lasallia</taxon>
    </lineage>
</organism>
<gene>
    <name evidence="10" type="ORF">FRX48_09105</name>
</gene>
<evidence type="ECO:0000256" key="8">
    <source>
        <dbReference type="ARBA" id="ARBA00031934"/>
    </source>
</evidence>
<dbReference type="InterPro" id="IPR002472">
    <property type="entry name" value="Palm_thioest"/>
</dbReference>
<protein>
    <recommendedName>
        <fullName evidence="3">Palmitoyl-protein thioesterase 1</fullName>
        <ecNumber evidence="2">3.1.2.22</ecNumber>
    </recommendedName>
    <alternativeName>
        <fullName evidence="8">Palmitoyl-protein hydrolase 1</fullName>
    </alternativeName>
</protein>
<keyword evidence="12" id="KW-1185">Reference proteome</keyword>
<dbReference type="InterPro" id="IPR029058">
    <property type="entry name" value="AB_hydrolase_fold"/>
</dbReference>
<evidence type="ECO:0000313" key="13">
    <source>
        <dbReference type="Proteomes" id="UP000324767"/>
    </source>
</evidence>
<comment type="similarity">
    <text evidence="1">Belongs to the palmitoyl-protein thioesterase family.</text>
</comment>
<dbReference type="Proteomes" id="UP000192927">
    <property type="component" value="Unassembled WGS sequence"/>
</dbReference>
<proteinExistence type="inferred from homology"/>
<dbReference type="PANTHER" id="PTHR11247:SF8">
    <property type="entry name" value="PALMITOYL-PROTEIN THIOESTERASE 1"/>
    <property type="match status" value="1"/>
</dbReference>
<dbReference type="GO" id="GO:0008474">
    <property type="term" value="F:palmitoyl-(protein) hydrolase activity"/>
    <property type="evidence" value="ECO:0007669"/>
    <property type="project" value="UniProtKB-EC"/>
</dbReference>
<dbReference type="AlphaFoldDB" id="A0A1W5D9C5"/>
<reference evidence="11" key="1">
    <citation type="submission" date="2017-03" db="EMBL/GenBank/DDBJ databases">
        <authorList>
            <person name="Afonso C.L."/>
            <person name="Miller P.J."/>
            <person name="Scott M.A."/>
            <person name="Spackman E."/>
            <person name="Goraichik I."/>
            <person name="Dimitrov K.M."/>
            <person name="Suarez D.L."/>
            <person name="Swayne D.E."/>
        </authorList>
    </citation>
    <scope>NUCLEOTIDE SEQUENCE [LARGE SCALE GENOMIC DNA]</scope>
</reference>
<dbReference type="Pfam" id="PF02089">
    <property type="entry name" value="Palm_thioest"/>
    <property type="match status" value="1"/>
</dbReference>
<dbReference type="EMBL" id="FWEW01003541">
    <property type="protein sequence ID" value="SLM39716.1"/>
    <property type="molecule type" value="Genomic_DNA"/>
</dbReference>
<evidence type="ECO:0000313" key="12">
    <source>
        <dbReference type="Proteomes" id="UP000192927"/>
    </source>
</evidence>
<dbReference type="EC" id="3.1.2.22" evidence="2"/>
<dbReference type="OrthoDB" id="10263094at2759"/>
<reference evidence="12" key="2">
    <citation type="submission" date="2017-03" db="EMBL/GenBank/DDBJ databases">
        <authorList>
            <person name="Sharma R."/>
            <person name="Thines M."/>
        </authorList>
    </citation>
    <scope>NUCLEOTIDE SEQUENCE [LARGE SCALE GENOMIC DNA]</scope>
</reference>
<sequence>MVRLGLIVSCIWTICYCIHGAIIPQAHFAPAIKPSTSPSSSSIPLPLVIWHGLGDNYKAEGLRSVGVLANKTNPGTFTYYIRLDPDPSGDRTATFLGNVNSQVEKVCADLASHPVLSKAPAINAIGFSQGGQFIRAYVERCNDPPVANLVTFGSQHNGISEFQNCEADDWACQGWQGLLRGNTWSAFVQNKLVPAQYFRNPKDLENYLEHSNFLADLNNERTIKNNTYKKNIQKLERFVMYVFEEDKTVVPKESGWFSEVNETTQKVTKLQDRSIYVEDWLGLRSLDERDRLEFRTTEGGHMQLSEKVLVDTFERYFRPRANPAPEGSWSNAVEEFDNRIQEL</sequence>
<feature type="chain" id="PRO_5044566989" description="Palmitoyl-protein thioesterase 1" evidence="9">
    <location>
        <begin position="21"/>
        <end position="343"/>
    </location>
</feature>
<evidence type="ECO:0000313" key="11">
    <source>
        <dbReference type="EMBL" id="SLM39716.1"/>
    </source>
</evidence>
<evidence type="ECO:0000256" key="1">
    <source>
        <dbReference type="ARBA" id="ARBA00010758"/>
    </source>
</evidence>
<dbReference type="FunFam" id="3.40.50.1820:FF:000107">
    <property type="entry name" value="Palmitoyl-protein thioesterase 1"/>
    <property type="match status" value="1"/>
</dbReference>
<evidence type="ECO:0000256" key="4">
    <source>
        <dbReference type="ARBA" id="ARBA00022729"/>
    </source>
</evidence>
<evidence type="ECO:0000256" key="3">
    <source>
        <dbReference type="ARBA" id="ARBA00014212"/>
    </source>
</evidence>
<keyword evidence="7" id="KW-0325">Glycoprotein</keyword>
<reference evidence="10 13" key="3">
    <citation type="submission" date="2019-09" db="EMBL/GenBank/DDBJ databases">
        <title>The hologenome of the rock-dwelling lichen Lasallia pustulata.</title>
        <authorList>
            <person name="Greshake Tzovaras B."/>
            <person name="Segers F."/>
            <person name="Bicker A."/>
            <person name="Dal Grande F."/>
            <person name="Otte J."/>
            <person name="Hankeln T."/>
            <person name="Schmitt I."/>
            <person name="Ebersberger I."/>
        </authorList>
    </citation>
    <scope>NUCLEOTIDE SEQUENCE [LARGE SCALE GENOMIC DNA]</scope>
    <source>
        <strain evidence="10">A1-1</strain>
    </source>
</reference>
<accession>A0A1W5D9C5</accession>
<evidence type="ECO:0000256" key="7">
    <source>
        <dbReference type="ARBA" id="ARBA00023180"/>
    </source>
</evidence>
<evidence type="ECO:0000313" key="10">
    <source>
        <dbReference type="EMBL" id="KAA6407039.1"/>
    </source>
</evidence>
<evidence type="ECO:0000256" key="5">
    <source>
        <dbReference type="ARBA" id="ARBA00022801"/>
    </source>
</evidence>